<dbReference type="SUPFAM" id="SSF55874">
    <property type="entry name" value="ATPase domain of HSP90 chaperone/DNA topoisomerase II/histidine kinase"/>
    <property type="match status" value="1"/>
</dbReference>
<evidence type="ECO:0000256" key="4">
    <source>
        <dbReference type="ARBA" id="ARBA00022679"/>
    </source>
</evidence>
<dbReference type="SUPFAM" id="SSF47384">
    <property type="entry name" value="Homodimeric domain of signal transducing histidine kinase"/>
    <property type="match status" value="1"/>
</dbReference>
<dbReference type="InterPro" id="IPR003661">
    <property type="entry name" value="HisK_dim/P_dom"/>
</dbReference>
<evidence type="ECO:0000259" key="9">
    <source>
        <dbReference type="PROSITE" id="PS50109"/>
    </source>
</evidence>
<protein>
    <recommendedName>
        <fullName evidence="2">histidine kinase</fullName>
        <ecNumber evidence="2">2.7.13.3</ecNumber>
    </recommendedName>
</protein>
<organism evidence="10 11">
    <name type="scientific">Xylanibacter brevis</name>
    <dbReference type="NCBI Taxonomy" id="83231"/>
    <lineage>
        <taxon>Bacteria</taxon>
        <taxon>Pseudomonadati</taxon>
        <taxon>Bacteroidota</taxon>
        <taxon>Bacteroidia</taxon>
        <taxon>Bacteroidales</taxon>
        <taxon>Prevotellaceae</taxon>
        <taxon>Xylanibacter</taxon>
    </lineage>
</organism>
<evidence type="ECO:0000256" key="5">
    <source>
        <dbReference type="ARBA" id="ARBA00022777"/>
    </source>
</evidence>
<keyword evidence="6" id="KW-0902">Two-component regulatory system</keyword>
<keyword evidence="4" id="KW-0808">Transferase</keyword>
<dbReference type="InterPro" id="IPR005467">
    <property type="entry name" value="His_kinase_dom"/>
</dbReference>
<evidence type="ECO:0000256" key="7">
    <source>
        <dbReference type="SAM" id="Phobius"/>
    </source>
</evidence>
<reference evidence="10 11" key="1">
    <citation type="submission" date="2020-12" db="EMBL/GenBank/DDBJ databases">
        <title>Whole genome sequences of gut porcine anaerobes.</title>
        <authorList>
            <person name="Kubasova T."/>
            <person name="Jahodarova E."/>
            <person name="Rychlik I."/>
        </authorList>
    </citation>
    <scope>NUCLEOTIDE SEQUENCE [LARGE SCALE GENOMIC DNA]</scope>
    <source>
        <strain evidence="10 11">An925</strain>
    </source>
</reference>
<dbReference type="PROSITE" id="PS50109">
    <property type="entry name" value="HIS_KIN"/>
    <property type="match status" value="1"/>
</dbReference>
<dbReference type="Pfam" id="PF00512">
    <property type="entry name" value="HisKA"/>
    <property type="match status" value="1"/>
</dbReference>
<evidence type="ECO:0000256" key="1">
    <source>
        <dbReference type="ARBA" id="ARBA00000085"/>
    </source>
</evidence>
<dbReference type="PANTHER" id="PTHR43711:SF1">
    <property type="entry name" value="HISTIDINE KINASE 1"/>
    <property type="match status" value="1"/>
</dbReference>
<dbReference type="EC" id="2.7.13.3" evidence="2"/>
<evidence type="ECO:0000256" key="2">
    <source>
        <dbReference type="ARBA" id="ARBA00012438"/>
    </source>
</evidence>
<feature type="domain" description="Histidine kinase" evidence="9">
    <location>
        <begin position="386"/>
        <end position="601"/>
    </location>
</feature>
<dbReference type="InterPro" id="IPR050736">
    <property type="entry name" value="Sensor_HK_Regulatory"/>
</dbReference>
<dbReference type="CDD" id="cd00082">
    <property type="entry name" value="HisKA"/>
    <property type="match status" value="1"/>
</dbReference>
<dbReference type="InterPro" id="IPR004358">
    <property type="entry name" value="Sig_transdc_His_kin-like_C"/>
</dbReference>
<dbReference type="Proteomes" id="UP001200470">
    <property type="component" value="Unassembled WGS sequence"/>
</dbReference>
<dbReference type="PRINTS" id="PR00344">
    <property type="entry name" value="BCTRLSENSOR"/>
</dbReference>
<dbReference type="Gene3D" id="3.30.565.10">
    <property type="entry name" value="Histidine kinase-like ATPase, C-terminal domain"/>
    <property type="match status" value="1"/>
</dbReference>
<sequence>MRNLLLLIILSLCGSITTQASHHSQDTAYVKMTLHYFDLYQKGKDEKAYYNAAKQMKDYLLDHNDKELYYTIRSQEVIFDANLGKTYRALQKVNTILKDIEQEKNKDSYVQLIDYTLGSIYHLRGNYRLAEYYYKKANEKCAPTDSTSRMDIYSQMAELKLVGSPKEADQWIEKLGDLTRASHNPEYHKAYLMLKGKLYFYHKDRWSFDKIYRDFFSIQRKHPEFDNGGVALMKAMDLAFSGDYQSALQLINADNNEIETIDKPGLRIQIYKMMDRYDLALDEFRKIKMRRDSLDTDMLFDSMSEIDTQMSIYNRTKHMADKNRKMLTASLFTICVMLTLALISIIYHHLMRRRYQKTIEQKNRELSVALEQATESDRMKTAFIEHVSHEIRTPLNIITGYVQLIGNPEYEISPEEHTEMVNSINENSNMITTIFNELLDIAQYSSNKKFVCEDMVNVGSFLKTIIGDAEEKNKGRLQLIAENTEPDDFTIKTNKIALCRVLSQLMDNAIKFTKSGSVTLGFHADKASKTLQFTVTDTGIGIPLAHQEKVFDRFYKVDMFKQGFGLGLPICRKVSELLGGTIVVDKDYVGGARFILTLPML</sequence>
<keyword evidence="3" id="KW-0597">Phosphoprotein</keyword>
<keyword evidence="7" id="KW-1133">Transmembrane helix</keyword>
<evidence type="ECO:0000313" key="10">
    <source>
        <dbReference type="EMBL" id="MCF2563578.1"/>
    </source>
</evidence>
<keyword evidence="7" id="KW-0812">Transmembrane</keyword>
<dbReference type="Gene3D" id="1.10.287.130">
    <property type="match status" value="1"/>
</dbReference>
<keyword evidence="5" id="KW-0418">Kinase</keyword>
<feature type="signal peptide" evidence="8">
    <location>
        <begin position="1"/>
        <end position="20"/>
    </location>
</feature>
<proteinExistence type="predicted"/>
<accession>A0ABS9CEZ8</accession>
<name>A0ABS9CEZ8_9BACT</name>
<dbReference type="EMBL" id="JADYTN010000009">
    <property type="protein sequence ID" value="MCF2563578.1"/>
    <property type="molecule type" value="Genomic_DNA"/>
</dbReference>
<feature type="transmembrane region" description="Helical" evidence="7">
    <location>
        <begin position="326"/>
        <end position="347"/>
    </location>
</feature>
<keyword evidence="11" id="KW-1185">Reference proteome</keyword>
<evidence type="ECO:0000256" key="6">
    <source>
        <dbReference type="ARBA" id="ARBA00023012"/>
    </source>
</evidence>
<dbReference type="SMART" id="SM00388">
    <property type="entry name" value="HisKA"/>
    <property type="match status" value="1"/>
</dbReference>
<dbReference type="InterPro" id="IPR003594">
    <property type="entry name" value="HATPase_dom"/>
</dbReference>
<evidence type="ECO:0000256" key="3">
    <source>
        <dbReference type="ARBA" id="ARBA00022553"/>
    </source>
</evidence>
<comment type="catalytic activity">
    <reaction evidence="1">
        <text>ATP + protein L-histidine = ADP + protein N-phospho-L-histidine.</text>
        <dbReference type="EC" id="2.7.13.3"/>
    </reaction>
</comment>
<dbReference type="PANTHER" id="PTHR43711">
    <property type="entry name" value="TWO-COMPONENT HISTIDINE KINASE"/>
    <property type="match status" value="1"/>
</dbReference>
<dbReference type="RefSeq" id="WP_301637923.1">
    <property type="nucleotide sequence ID" value="NZ_JADYTN010000009.1"/>
</dbReference>
<evidence type="ECO:0000313" key="11">
    <source>
        <dbReference type="Proteomes" id="UP001200470"/>
    </source>
</evidence>
<gene>
    <name evidence="10" type="ORF">I6E12_05575</name>
</gene>
<keyword evidence="7" id="KW-0472">Membrane</keyword>
<dbReference type="InterPro" id="IPR036890">
    <property type="entry name" value="HATPase_C_sf"/>
</dbReference>
<keyword evidence="8" id="KW-0732">Signal</keyword>
<dbReference type="InterPro" id="IPR011990">
    <property type="entry name" value="TPR-like_helical_dom_sf"/>
</dbReference>
<feature type="chain" id="PRO_5047055342" description="histidine kinase" evidence="8">
    <location>
        <begin position="21"/>
        <end position="601"/>
    </location>
</feature>
<dbReference type="Pfam" id="PF02518">
    <property type="entry name" value="HATPase_c"/>
    <property type="match status" value="1"/>
</dbReference>
<evidence type="ECO:0000256" key="8">
    <source>
        <dbReference type="SAM" id="SignalP"/>
    </source>
</evidence>
<comment type="caution">
    <text evidence="10">The sequence shown here is derived from an EMBL/GenBank/DDBJ whole genome shotgun (WGS) entry which is preliminary data.</text>
</comment>
<dbReference type="SMART" id="SM00387">
    <property type="entry name" value="HATPase_c"/>
    <property type="match status" value="1"/>
</dbReference>
<dbReference type="Gene3D" id="1.25.40.10">
    <property type="entry name" value="Tetratricopeptide repeat domain"/>
    <property type="match status" value="1"/>
</dbReference>
<dbReference type="InterPro" id="IPR036097">
    <property type="entry name" value="HisK_dim/P_sf"/>
</dbReference>